<gene>
    <name evidence="1" type="ORF">HK14_03960</name>
</gene>
<sequence length="136" mass="15642">MAKNFLVNFMEFLNIFCIVWEIDNPKKGRKMRLIGFGVVVAVVVSTQSFAKENKLSDTVNNSPSHSCAEIKKSDVLVRRDGVYAKINVIMGNGKEKIFYMETDKENKKASLMIDGKRHEIEYKGKYIYNIHEDCLK</sequence>
<proteinExistence type="predicted"/>
<dbReference type="Proteomes" id="UP000196086">
    <property type="component" value="Unassembled WGS sequence"/>
</dbReference>
<protein>
    <submittedName>
        <fullName evidence="1">Uncharacterized protein</fullName>
    </submittedName>
</protein>
<dbReference type="AlphaFoldDB" id="A0A1Z5YVQ4"/>
<organism evidence="1 2">
    <name type="scientific">Acetobacter cibinongensis</name>
    <dbReference type="NCBI Taxonomy" id="146475"/>
    <lineage>
        <taxon>Bacteria</taxon>
        <taxon>Pseudomonadati</taxon>
        <taxon>Pseudomonadota</taxon>
        <taxon>Alphaproteobacteria</taxon>
        <taxon>Acetobacterales</taxon>
        <taxon>Acetobacteraceae</taxon>
        <taxon>Acetobacter</taxon>
    </lineage>
</organism>
<evidence type="ECO:0000313" key="2">
    <source>
        <dbReference type="Proteomes" id="UP000196086"/>
    </source>
</evidence>
<comment type="caution">
    <text evidence="1">The sequence shown here is derived from an EMBL/GenBank/DDBJ whole genome shotgun (WGS) entry which is preliminary data.</text>
</comment>
<reference evidence="1 2" key="1">
    <citation type="submission" date="2014-06" db="EMBL/GenBank/DDBJ databases">
        <authorList>
            <person name="Ju J."/>
            <person name="Zhang J."/>
        </authorList>
    </citation>
    <scope>NUCLEOTIDE SEQUENCE [LARGE SCALE GENOMIC DNA]</scope>
    <source>
        <strain evidence="1 2">DsW_47</strain>
    </source>
</reference>
<accession>A0A1Z5YVQ4</accession>
<dbReference type="EMBL" id="JOMQ01000019">
    <property type="protein sequence ID" value="OUJ02945.1"/>
    <property type="molecule type" value="Genomic_DNA"/>
</dbReference>
<name>A0A1Z5YVQ4_9PROT</name>
<evidence type="ECO:0000313" key="1">
    <source>
        <dbReference type="EMBL" id="OUJ02945.1"/>
    </source>
</evidence>